<dbReference type="PANTHER" id="PTHR24264:SF65">
    <property type="entry name" value="SRCR DOMAIN-CONTAINING PROTEIN"/>
    <property type="match status" value="1"/>
</dbReference>
<name>A0A1D2MCB6_ORCCI</name>
<dbReference type="Pfam" id="PF00089">
    <property type="entry name" value="Trypsin"/>
    <property type="match status" value="1"/>
</dbReference>
<organism evidence="10 11">
    <name type="scientific">Orchesella cincta</name>
    <name type="common">Springtail</name>
    <name type="synonym">Podura cincta</name>
    <dbReference type="NCBI Taxonomy" id="48709"/>
    <lineage>
        <taxon>Eukaryota</taxon>
        <taxon>Metazoa</taxon>
        <taxon>Ecdysozoa</taxon>
        <taxon>Arthropoda</taxon>
        <taxon>Hexapoda</taxon>
        <taxon>Collembola</taxon>
        <taxon>Entomobryomorpha</taxon>
        <taxon>Entomobryoidea</taxon>
        <taxon>Orchesellidae</taxon>
        <taxon>Orchesellinae</taxon>
        <taxon>Orchesella</taxon>
    </lineage>
</organism>
<dbReference type="FunFam" id="2.40.10.10:FF:000166">
    <property type="entry name" value="Trypsin"/>
    <property type="match status" value="1"/>
</dbReference>
<dbReference type="InterPro" id="IPR009003">
    <property type="entry name" value="Peptidase_S1_PA"/>
</dbReference>
<comment type="caution">
    <text evidence="10">The sequence shown here is derived from an EMBL/GenBank/DDBJ whole genome shotgun (WGS) entry which is preliminary data.</text>
</comment>
<keyword evidence="5" id="KW-0720">Serine protease</keyword>
<keyword evidence="8" id="KW-0732">Signal</keyword>
<dbReference type="PROSITE" id="PS50240">
    <property type="entry name" value="TRYPSIN_DOM"/>
    <property type="match status" value="1"/>
</dbReference>
<sequence length="349" mass="36393">MNQTLVLAIALCIASSAIASKLPETLIVGGEEATKNQFPYLVRFWVPAEETLRFCTGTLIALDLVLTSASCVENAGEIIVTAGDHSITEVDGTEQSMTSKIIISHENFNSANRDNDIALIKLSGKFAQTEAVKTITLPTAILNPDESEYGIALGWGAAGGARADKLQRANIRIFDSAQCEALPIVEVGEGDFCTLDTKGGSQSDNGGPLICSEMLWAVCGIMSNSIPEVGQDNSILGVYVKVPNYLEWISTNTPIDPTDPSTSTTTETSSSSTEASSTTDASSSSTEASTSTTETTGSSTEASSSTTDSSETTTSGTSSIPPESTTEAGSANLAAGFLLTFVSVLFVLY</sequence>
<dbReference type="OrthoDB" id="5565075at2759"/>
<evidence type="ECO:0000256" key="1">
    <source>
        <dbReference type="ARBA" id="ARBA00004613"/>
    </source>
</evidence>
<evidence type="ECO:0000256" key="5">
    <source>
        <dbReference type="ARBA" id="ARBA00022825"/>
    </source>
</evidence>
<feature type="compositionally biased region" description="Low complexity" evidence="7">
    <location>
        <begin position="253"/>
        <end position="327"/>
    </location>
</feature>
<keyword evidence="2" id="KW-0964">Secreted</keyword>
<protein>
    <submittedName>
        <fullName evidence="10">Chymotrypsin BII</fullName>
    </submittedName>
</protein>
<evidence type="ECO:0000256" key="8">
    <source>
        <dbReference type="SAM" id="SignalP"/>
    </source>
</evidence>
<dbReference type="Gene3D" id="2.40.10.10">
    <property type="entry name" value="Trypsin-like serine proteases"/>
    <property type="match status" value="1"/>
</dbReference>
<dbReference type="InterPro" id="IPR001314">
    <property type="entry name" value="Peptidase_S1A"/>
</dbReference>
<dbReference type="GO" id="GO:0006508">
    <property type="term" value="P:proteolysis"/>
    <property type="evidence" value="ECO:0007669"/>
    <property type="project" value="UniProtKB-KW"/>
</dbReference>
<dbReference type="SUPFAM" id="SSF50494">
    <property type="entry name" value="Trypsin-like serine proteases"/>
    <property type="match status" value="1"/>
</dbReference>
<dbReference type="GO" id="GO:0005615">
    <property type="term" value="C:extracellular space"/>
    <property type="evidence" value="ECO:0007669"/>
    <property type="project" value="TreeGrafter"/>
</dbReference>
<dbReference type="AlphaFoldDB" id="A0A1D2MCB6"/>
<dbReference type="InterPro" id="IPR050127">
    <property type="entry name" value="Serine_Proteases_S1"/>
</dbReference>
<dbReference type="GO" id="GO:0004252">
    <property type="term" value="F:serine-type endopeptidase activity"/>
    <property type="evidence" value="ECO:0007669"/>
    <property type="project" value="InterPro"/>
</dbReference>
<dbReference type="InterPro" id="IPR001254">
    <property type="entry name" value="Trypsin_dom"/>
</dbReference>
<dbReference type="CDD" id="cd00190">
    <property type="entry name" value="Tryp_SPc"/>
    <property type="match status" value="1"/>
</dbReference>
<dbReference type="InterPro" id="IPR043504">
    <property type="entry name" value="Peptidase_S1_PA_chymotrypsin"/>
</dbReference>
<accession>A0A1D2MCB6</accession>
<dbReference type="OMA" id="PNYLEWI"/>
<reference evidence="10 11" key="1">
    <citation type="journal article" date="2016" name="Genome Biol. Evol.">
        <title>Gene Family Evolution Reflects Adaptation to Soil Environmental Stressors in the Genome of the Collembolan Orchesella cincta.</title>
        <authorList>
            <person name="Faddeeva-Vakhrusheva A."/>
            <person name="Derks M.F."/>
            <person name="Anvar S.Y."/>
            <person name="Agamennone V."/>
            <person name="Suring W."/>
            <person name="Smit S."/>
            <person name="van Straalen N.M."/>
            <person name="Roelofs D."/>
        </authorList>
    </citation>
    <scope>NUCLEOTIDE SEQUENCE [LARGE SCALE GENOMIC DNA]</scope>
    <source>
        <tissue evidence="10">Mixed pool</tissue>
    </source>
</reference>
<evidence type="ECO:0000313" key="11">
    <source>
        <dbReference type="Proteomes" id="UP000094527"/>
    </source>
</evidence>
<proteinExistence type="predicted"/>
<evidence type="ECO:0000256" key="7">
    <source>
        <dbReference type="SAM" id="MobiDB-lite"/>
    </source>
</evidence>
<keyword evidence="11" id="KW-1185">Reference proteome</keyword>
<evidence type="ECO:0000259" key="9">
    <source>
        <dbReference type="PROSITE" id="PS50240"/>
    </source>
</evidence>
<feature type="signal peptide" evidence="8">
    <location>
        <begin position="1"/>
        <end position="19"/>
    </location>
</feature>
<feature type="chain" id="PRO_5008903783" evidence="8">
    <location>
        <begin position="20"/>
        <end position="349"/>
    </location>
</feature>
<dbReference type="PANTHER" id="PTHR24264">
    <property type="entry name" value="TRYPSIN-RELATED"/>
    <property type="match status" value="1"/>
</dbReference>
<dbReference type="Proteomes" id="UP000094527">
    <property type="component" value="Unassembled WGS sequence"/>
</dbReference>
<feature type="domain" description="Peptidase S1" evidence="9">
    <location>
        <begin position="27"/>
        <end position="254"/>
    </location>
</feature>
<evidence type="ECO:0000256" key="3">
    <source>
        <dbReference type="ARBA" id="ARBA00022670"/>
    </source>
</evidence>
<gene>
    <name evidence="10" type="ORF">Ocin01_16033</name>
</gene>
<dbReference type="SMART" id="SM00020">
    <property type="entry name" value="Tryp_SPc"/>
    <property type="match status" value="1"/>
</dbReference>
<dbReference type="PRINTS" id="PR00722">
    <property type="entry name" value="CHYMOTRYPSIN"/>
</dbReference>
<keyword evidence="4" id="KW-0378">Hydrolase</keyword>
<evidence type="ECO:0000256" key="2">
    <source>
        <dbReference type="ARBA" id="ARBA00022525"/>
    </source>
</evidence>
<evidence type="ECO:0000313" key="10">
    <source>
        <dbReference type="EMBL" id="ODM90646.1"/>
    </source>
</evidence>
<evidence type="ECO:0000256" key="4">
    <source>
        <dbReference type="ARBA" id="ARBA00022801"/>
    </source>
</evidence>
<comment type="subcellular location">
    <subcellularLocation>
        <location evidence="1">Secreted</location>
    </subcellularLocation>
</comment>
<keyword evidence="6" id="KW-1015">Disulfide bond</keyword>
<evidence type="ECO:0000256" key="6">
    <source>
        <dbReference type="ARBA" id="ARBA00023157"/>
    </source>
</evidence>
<dbReference type="EMBL" id="LJIJ01001865">
    <property type="protein sequence ID" value="ODM90646.1"/>
    <property type="molecule type" value="Genomic_DNA"/>
</dbReference>
<dbReference type="STRING" id="48709.A0A1D2MCB6"/>
<feature type="region of interest" description="Disordered" evidence="7">
    <location>
        <begin position="251"/>
        <end position="327"/>
    </location>
</feature>
<keyword evidence="3" id="KW-0645">Protease</keyword>